<accession>A0ABY4KD48</accession>
<sequence length="81" mass="9628">MKLKIMSLKTKAFLFQLISFAVFFIPFRIAIDYFTPLERFWPPFFAFIITLILAPKFQVAKTKEGEQLFMKWIFLKGVKSI</sequence>
<organism evidence="2 3">
    <name type="scientific">Flavobacterium azooxidireducens</name>
    <dbReference type="NCBI Taxonomy" id="1871076"/>
    <lineage>
        <taxon>Bacteria</taxon>
        <taxon>Pseudomonadati</taxon>
        <taxon>Bacteroidota</taxon>
        <taxon>Flavobacteriia</taxon>
        <taxon>Flavobacteriales</taxon>
        <taxon>Flavobacteriaceae</taxon>
        <taxon>Flavobacterium</taxon>
    </lineage>
</organism>
<proteinExistence type="predicted"/>
<gene>
    <name evidence="2" type="ORF">M0M57_11465</name>
</gene>
<evidence type="ECO:0000313" key="3">
    <source>
        <dbReference type="Proteomes" id="UP000830583"/>
    </source>
</evidence>
<keyword evidence="3" id="KW-1185">Reference proteome</keyword>
<reference evidence="2" key="1">
    <citation type="submission" date="2022-04" db="EMBL/GenBank/DDBJ databases">
        <title>Consumption of N2O by Flavobacterium azooxidireducens sp. nov. isolated from Decomposing Leaf Litter of Phragmites australis (Cav.).</title>
        <authorList>
            <person name="Behrendt U."/>
            <person name="Spanner T."/>
            <person name="Augustin J."/>
            <person name="Horn M.A."/>
            <person name="Kolb S."/>
            <person name="Ulrich A."/>
        </authorList>
    </citation>
    <scope>NUCLEOTIDE SEQUENCE</scope>
    <source>
        <strain evidence="2">IGB 4-14</strain>
    </source>
</reference>
<protein>
    <submittedName>
        <fullName evidence="2">Uncharacterized protein</fullName>
    </submittedName>
</protein>
<keyword evidence="1" id="KW-0472">Membrane</keyword>
<keyword evidence="1" id="KW-1133">Transmembrane helix</keyword>
<dbReference type="RefSeq" id="WP_248433163.1">
    <property type="nucleotide sequence ID" value="NZ_CP096205.1"/>
</dbReference>
<evidence type="ECO:0000313" key="2">
    <source>
        <dbReference type="EMBL" id="UPQ78236.1"/>
    </source>
</evidence>
<dbReference type="Proteomes" id="UP000830583">
    <property type="component" value="Chromosome"/>
</dbReference>
<feature type="transmembrane region" description="Helical" evidence="1">
    <location>
        <begin position="12"/>
        <end position="34"/>
    </location>
</feature>
<dbReference type="EMBL" id="CP096205">
    <property type="protein sequence ID" value="UPQ78236.1"/>
    <property type="molecule type" value="Genomic_DNA"/>
</dbReference>
<feature type="transmembrane region" description="Helical" evidence="1">
    <location>
        <begin position="40"/>
        <end position="59"/>
    </location>
</feature>
<name>A0ABY4KD48_9FLAO</name>
<keyword evidence="1" id="KW-0812">Transmembrane</keyword>
<evidence type="ECO:0000256" key="1">
    <source>
        <dbReference type="SAM" id="Phobius"/>
    </source>
</evidence>